<feature type="domain" description="ZZ-type" evidence="5">
    <location>
        <begin position="13"/>
        <end position="67"/>
    </location>
</feature>
<dbReference type="Gene3D" id="3.40.630.30">
    <property type="match status" value="1"/>
</dbReference>
<keyword evidence="8" id="KW-1185">Reference proteome</keyword>
<dbReference type="GeneID" id="25560469"/>
<keyword evidence="3" id="KW-0862">Zinc</keyword>
<dbReference type="AlphaFoldDB" id="A0A0L0DE58"/>
<keyword evidence="7" id="KW-0808">Transferase</keyword>
<dbReference type="STRING" id="461836.A0A0L0DE58"/>
<evidence type="ECO:0000313" key="8">
    <source>
        <dbReference type="Proteomes" id="UP000054408"/>
    </source>
</evidence>
<accession>A0A0L0DE58</accession>
<dbReference type="GO" id="GO:0008270">
    <property type="term" value="F:zinc ion binding"/>
    <property type="evidence" value="ECO:0007669"/>
    <property type="project" value="UniProtKB-KW"/>
</dbReference>
<dbReference type="PROSITE" id="PS01357">
    <property type="entry name" value="ZF_ZZ_1"/>
    <property type="match status" value="1"/>
</dbReference>
<dbReference type="SUPFAM" id="SSF57850">
    <property type="entry name" value="RING/U-box"/>
    <property type="match status" value="2"/>
</dbReference>
<dbReference type="CDD" id="cd02249">
    <property type="entry name" value="ZZ"/>
    <property type="match status" value="1"/>
</dbReference>
<evidence type="ECO:0000259" key="6">
    <source>
        <dbReference type="PROSITE" id="PS51186"/>
    </source>
</evidence>
<dbReference type="EMBL" id="GL349435">
    <property type="protein sequence ID" value="KNC50515.1"/>
    <property type="molecule type" value="Genomic_DNA"/>
</dbReference>
<dbReference type="GO" id="GO:0005080">
    <property type="term" value="F:protein kinase C binding"/>
    <property type="evidence" value="ECO:0007669"/>
    <property type="project" value="TreeGrafter"/>
</dbReference>
<evidence type="ECO:0000256" key="3">
    <source>
        <dbReference type="ARBA" id="ARBA00022833"/>
    </source>
</evidence>
<evidence type="ECO:0000256" key="2">
    <source>
        <dbReference type="ARBA" id="ARBA00022771"/>
    </source>
</evidence>
<reference evidence="7 8" key="1">
    <citation type="submission" date="2010-05" db="EMBL/GenBank/DDBJ databases">
        <title>The Genome Sequence of Thecamonas trahens ATCC 50062.</title>
        <authorList>
            <consortium name="The Broad Institute Genome Sequencing Platform"/>
            <person name="Russ C."/>
            <person name="Cuomo C."/>
            <person name="Shea T."/>
            <person name="Young S.K."/>
            <person name="Zeng Q."/>
            <person name="Koehrsen M."/>
            <person name="Haas B."/>
            <person name="Borodovsky M."/>
            <person name="Guigo R."/>
            <person name="Alvarado L."/>
            <person name="Berlin A."/>
            <person name="Bochicchio J."/>
            <person name="Borenstein D."/>
            <person name="Chapman S."/>
            <person name="Chen Z."/>
            <person name="Freedman E."/>
            <person name="Gellesch M."/>
            <person name="Goldberg J."/>
            <person name="Griggs A."/>
            <person name="Gujja S."/>
            <person name="Heilman E."/>
            <person name="Heiman D."/>
            <person name="Hepburn T."/>
            <person name="Howarth C."/>
            <person name="Jen D."/>
            <person name="Larson L."/>
            <person name="Mehta T."/>
            <person name="Park D."/>
            <person name="Pearson M."/>
            <person name="Roberts A."/>
            <person name="Saif S."/>
            <person name="Shenoy N."/>
            <person name="Sisk P."/>
            <person name="Stolte C."/>
            <person name="Sykes S."/>
            <person name="Thomson T."/>
            <person name="Walk T."/>
            <person name="White J."/>
            <person name="Yandava C."/>
            <person name="Burger G."/>
            <person name="Gray M.W."/>
            <person name="Holland P.W.H."/>
            <person name="King N."/>
            <person name="Lang F.B.F."/>
            <person name="Roger A.J."/>
            <person name="Ruiz-Trillo I."/>
            <person name="Lander E."/>
            <person name="Nusbaum C."/>
        </authorList>
    </citation>
    <scope>NUCLEOTIDE SEQUENCE [LARGE SCALE GENOMIC DNA]</scope>
    <source>
        <strain evidence="7 8">ATCC 50062</strain>
    </source>
</reference>
<dbReference type="InterPro" id="IPR043145">
    <property type="entry name" value="Znf_ZZ_sf"/>
</dbReference>
<dbReference type="Pfam" id="PF00569">
    <property type="entry name" value="ZZ"/>
    <property type="match status" value="2"/>
</dbReference>
<sequence length="395" mass="42500">MAEPSPEPQHVAVHNAVCDVCQLRIIGLRMRCTGCVDFDVCGDCFVEGGHVGHATNHILIPIPLDGHDNVEPPTSPAAPVVHPMCVCDGCFPIEADIVPVAVAPLVGARWLCLVCDDVDLCERCFAADTHPPAHPMLRIARPLSFAALASLPSDWLAELDETGGADDGVLVQPVSCAGCTRALADRDEVYLCAHCSCTALCVSCFGAAPILHTEHNAWIRLRSLDLVPRSALARTRLLCPPFVAAGKRSQRALTSQSLGVPHQLSAPKVEIELDVARDSDVPAVASLDAACFDEPWPEDAFWFALDHPHVATLLVARAGDFLAGYILFGMHVRRRRALITSLAVDNRLRGRCIGASLLDEATAVIAASGTISEIVLHVAFHNEPAERLYRSLLRR</sequence>
<dbReference type="GO" id="GO:0070530">
    <property type="term" value="F:K63-linked polyubiquitin modification-dependent protein binding"/>
    <property type="evidence" value="ECO:0007669"/>
    <property type="project" value="TreeGrafter"/>
</dbReference>
<evidence type="ECO:0000256" key="1">
    <source>
        <dbReference type="ARBA" id="ARBA00022723"/>
    </source>
</evidence>
<dbReference type="InterPro" id="IPR000182">
    <property type="entry name" value="GNAT_dom"/>
</dbReference>
<dbReference type="PROSITE" id="PS50135">
    <property type="entry name" value="ZF_ZZ_2"/>
    <property type="match status" value="1"/>
</dbReference>
<dbReference type="InterPro" id="IPR000433">
    <property type="entry name" value="Znf_ZZ"/>
</dbReference>
<dbReference type="GO" id="GO:0016235">
    <property type="term" value="C:aggresome"/>
    <property type="evidence" value="ECO:0007669"/>
    <property type="project" value="TreeGrafter"/>
</dbReference>
<dbReference type="PROSITE" id="PS51186">
    <property type="entry name" value="GNAT"/>
    <property type="match status" value="1"/>
</dbReference>
<evidence type="ECO:0000256" key="4">
    <source>
        <dbReference type="PROSITE-ProRule" id="PRU00228"/>
    </source>
</evidence>
<organism evidence="7 8">
    <name type="scientific">Thecamonas trahens ATCC 50062</name>
    <dbReference type="NCBI Taxonomy" id="461836"/>
    <lineage>
        <taxon>Eukaryota</taxon>
        <taxon>Apusozoa</taxon>
        <taxon>Apusomonadida</taxon>
        <taxon>Apusomonadidae</taxon>
        <taxon>Thecamonas</taxon>
    </lineage>
</organism>
<evidence type="ECO:0000313" key="7">
    <source>
        <dbReference type="EMBL" id="KNC50515.1"/>
    </source>
</evidence>
<keyword evidence="1" id="KW-0479">Metal-binding</keyword>
<gene>
    <name evidence="7" type="ORF">AMSG_00676</name>
</gene>
<dbReference type="RefSeq" id="XP_013762407.1">
    <property type="nucleotide sequence ID" value="XM_013906953.1"/>
</dbReference>
<dbReference type="Proteomes" id="UP000054408">
    <property type="component" value="Unassembled WGS sequence"/>
</dbReference>
<dbReference type="GO" id="GO:0007032">
    <property type="term" value="P:endosome organization"/>
    <property type="evidence" value="ECO:0007669"/>
    <property type="project" value="TreeGrafter"/>
</dbReference>
<dbReference type="PANTHER" id="PTHR15090">
    <property type="entry name" value="SEQUESTOSOME 1-RELATED"/>
    <property type="match status" value="1"/>
</dbReference>
<dbReference type="SUPFAM" id="SSF55729">
    <property type="entry name" value="Acyl-CoA N-acyltransferases (Nat)"/>
    <property type="match status" value="1"/>
</dbReference>
<dbReference type="InterPro" id="IPR052260">
    <property type="entry name" value="Autophagy_Rcpt_SigReg"/>
</dbReference>
<proteinExistence type="predicted"/>
<dbReference type="GO" id="GO:0016747">
    <property type="term" value="F:acyltransferase activity, transferring groups other than amino-acyl groups"/>
    <property type="evidence" value="ECO:0007669"/>
    <property type="project" value="InterPro"/>
</dbReference>
<feature type="domain" description="N-acetyltransferase" evidence="6">
    <location>
        <begin position="271"/>
        <end position="395"/>
    </location>
</feature>
<dbReference type="GO" id="GO:0035973">
    <property type="term" value="P:aggrephagy"/>
    <property type="evidence" value="ECO:0007669"/>
    <property type="project" value="TreeGrafter"/>
</dbReference>
<dbReference type="PANTHER" id="PTHR15090:SF0">
    <property type="entry name" value="SEQUESTOSOME-1"/>
    <property type="match status" value="1"/>
</dbReference>
<dbReference type="Pfam" id="PF00583">
    <property type="entry name" value="Acetyltransf_1"/>
    <property type="match status" value="1"/>
</dbReference>
<dbReference type="InterPro" id="IPR016181">
    <property type="entry name" value="Acyl_CoA_acyltransferase"/>
</dbReference>
<keyword evidence="2 4" id="KW-0863">Zinc-finger</keyword>
<protein>
    <submittedName>
        <fullName evidence="7">Ribosomal-protein-alanine acetyltransferase</fullName>
    </submittedName>
</protein>
<dbReference type="GO" id="GO:0000423">
    <property type="term" value="P:mitophagy"/>
    <property type="evidence" value="ECO:0007669"/>
    <property type="project" value="TreeGrafter"/>
</dbReference>
<dbReference type="SMART" id="SM00291">
    <property type="entry name" value="ZnF_ZZ"/>
    <property type="match status" value="3"/>
</dbReference>
<name>A0A0L0DE58_THETB</name>
<dbReference type="GO" id="GO:0044753">
    <property type="term" value="C:amphisome"/>
    <property type="evidence" value="ECO:0007669"/>
    <property type="project" value="TreeGrafter"/>
</dbReference>
<dbReference type="OrthoDB" id="661148at2759"/>
<dbReference type="Gene3D" id="3.30.60.90">
    <property type="match status" value="2"/>
</dbReference>
<evidence type="ECO:0000259" key="5">
    <source>
        <dbReference type="PROSITE" id="PS50135"/>
    </source>
</evidence>